<comment type="caution">
    <text evidence="11">The sequence shown here is derived from an EMBL/GenBank/DDBJ whole genome shotgun (WGS) entry which is preliminary data.</text>
</comment>
<evidence type="ECO:0000313" key="11">
    <source>
        <dbReference type="EMBL" id="RLN03909.1"/>
    </source>
</evidence>
<evidence type="ECO:0000256" key="1">
    <source>
        <dbReference type="ARBA" id="ARBA00004323"/>
    </source>
</evidence>
<evidence type="ECO:0000256" key="8">
    <source>
        <dbReference type="ARBA" id="ARBA00023136"/>
    </source>
</evidence>
<dbReference type="GO" id="GO:0000139">
    <property type="term" value="C:Golgi membrane"/>
    <property type="evidence" value="ECO:0007669"/>
    <property type="project" value="UniProtKB-SubCell"/>
</dbReference>
<sequence length="559" mass="63792">MHIDRPAAFLKNNLHRFHALILNTGDHWNEWNLRSNKWEMYLGGATNGNWDIAVIRNAKKFTIHSVIKWLDAQLPHHPQLKVFYRSLSPRHFFNGDWNTGGRCDNTNSVAKERGVHSNHSEDDEAGSAVRGTRIRLLDVTALSCLREEGHLSRYRIGGTQGVQDCLHWCLPGVPDTWNEILAAQPGGGGRPISSQRIRGGGDSIRLLELLRRRPDSAAECNYRNGKWVSDNRRPLYSGFGCKQWLSESWSCRLTQRTDFAYEKFRWQPEACEMPEFEASQFLRRMQDKTIAYVGDSLGRQMFQSMMCMVTGGKQRPDVEDVGAEYGFVLAPGAKRPDGWAYRFPSTNTTILYHWSSTLCDLEPLNPSDHATSYAMHLDRPPAFLKNNLHRFHVLILNTGHHWNRGKLRANKWEMYLDGAPNSNRNIAVIWKAKNFTIHSVIKWLDARLPHHPQLKVFYRSISPRHFFNGDWDTGGRCDNTNPLAKGSGIRLNHSEDTDAEGAVRGTRIKLLDVTALSRLRDEGHISRYSIKATPGVQDCLHWCLPGVPDTWNEILAAQL</sequence>
<keyword evidence="6" id="KW-1133">Transmembrane helix</keyword>
<dbReference type="InterPro" id="IPR025846">
    <property type="entry name" value="TBL_N"/>
</dbReference>
<comment type="similarity">
    <text evidence="2">Belongs to the PC-esterase family. TBL subfamily.</text>
</comment>
<dbReference type="InterPro" id="IPR026057">
    <property type="entry name" value="TBL_C"/>
</dbReference>
<protein>
    <submittedName>
        <fullName evidence="11">Protein trichome birefringence-like 16 isoform X2</fullName>
    </submittedName>
</protein>
<dbReference type="PANTHER" id="PTHR32285">
    <property type="entry name" value="PROTEIN TRICHOME BIREFRINGENCE-LIKE 9-RELATED"/>
    <property type="match status" value="1"/>
</dbReference>
<keyword evidence="12" id="KW-1185">Reference proteome</keyword>
<evidence type="ECO:0000256" key="7">
    <source>
        <dbReference type="ARBA" id="ARBA00023034"/>
    </source>
</evidence>
<evidence type="ECO:0000256" key="4">
    <source>
        <dbReference type="ARBA" id="ARBA00022692"/>
    </source>
</evidence>
<dbReference type="STRING" id="4540.A0A3L6RH84"/>
<dbReference type="PANTHER" id="PTHR32285:SF235">
    <property type="entry name" value="PROTEIN TRICHOME BIREFRINGENCE-LIKE 16"/>
    <property type="match status" value="1"/>
</dbReference>
<evidence type="ECO:0000256" key="6">
    <source>
        <dbReference type="ARBA" id="ARBA00022989"/>
    </source>
</evidence>
<dbReference type="Pfam" id="PF13839">
    <property type="entry name" value="PC-Esterase"/>
    <property type="match status" value="2"/>
</dbReference>
<dbReference type="Proteomes" id="UP000275267">
    <property type="component" value="Unassembled WGS sequence"/>
</dbReference>
<gene>
    <name evidence="11" type="ORF">C2845_PM13G19330</name>
</gene>
<reference evidence="12" key="1">
    <citation type="journal article" date="2019" name="Nat. Commun.">
        <title>The genome of broomcorn millet.</title>
        <authorList>
            <person name="Zou C."/>
            <person name="Miki D."/>
            <person name="Li D."/>
            <person name="Tang Q."/>
            <person name="Xiao L."/>
            <person name="Rajput S."/>
            <person name="Deng P."/>
            <person name="Jia W."/>
            <person name="Huang R."/>
            <person name="Zhang M."/>
            <person name="Sun Y."/>
            <person name="Hu J."/>
            <person name="Fu X."/>
            <person name="Schnable P.S."/>
            <person name="Li F."/>
            <person name="Zhang H."/>
            <person name="Feng B."/>
            <person name="Zhu X."/>
            <person name="Liu R."/>
            <person name="Schnable J.C."/>
            <person name="Zhu J.-K."/>
            <person name="Zhang H."/>
        </authorList>
    </citation>
    <scope>NUCLEOTIDE SEQUENCE [LARGE SCALE GENOMIC DNA]</scope>
</reference>
<name>A0A3L6RH84_PANMI</name>
<accession>A0A3L6RH84</accession>
<feature type="domain" description="Trichome birefringence-like N-terminal" evidence="10">
    <location>
        <begin position="219"/>
        <end position="272"/>
    </location>
</feature>
<dbReference type="GO" id="GO:1990538">
    <property type="term" value="F:xylan O-acetyltransferase activity"/>
    <property type="evidence" value="ECO:0007669"/>
    <property type="project" value="UniProtKB-ARBA"/>
</dbReference>
<keyword evidence="4" id="KW-0812">Transmembrane</keyword>
<comment type="subcellular location">
    <subcellularLocation>
        <location evidence="1">Golgi apparatus membrane</location>
        <topology evidence="1">Single-pass type II membrane protein</topology>
    </subcellularLocation>
</comment>
<evidence type="ECO:0000256" key="5">
    <source>
        <dbReference type="ARBA" id="ARBA00022968"/>
    </source>
</evidence>
<feature type="domain" description="Trichome birefringence-like C-terminal" evidence="9">
    <location>
        <begin position="1"/>
        <end position="183"/>
    </location>
</feature>
<dbReference type="OrthoDB" id="630188at2759"/>
<dbReference type="EMBL" id="PQIB02000008">
    <property type="protein sequence ID" value="RLN03909.1"/>
    <property type="molecule type" value="Genomic_DNA"/>
</dbReference>
<keyword evidence="8" id="KW-0472">Membrane</keyword>
<dbReference type="InterPro" id="IPR029962">
    <property type="entry name" value="TBL"/>
</dbReference>
<keyword evidence="7" id="KW-0333">Golgi apparatus</keyword>
<evidence type="ECO:0000256" key="3">
    <source>
        <dbReference type="ARBA" id="ARBA00022679"/>
    </source>
</evidence>
<keyword evidence="3" id="KW-0808">Transferase</keyword>
<evidence type="ECO:0000259" key="10">
    <source>
        <dbReference type="Pfam" id="PF14416"/>
    </source>
</evidence>
<dbReference type="AlphaFoldDB" id="A0A3L6RH84"/>
<proteinExistence type="inferred from homology"/>
<feature type="domain" description="Trichome birefringence-like C-terminal" evidence="9">
    <location>
        <begin position="273"/>
        <end position="557"/>
    </location>
</feature>
<evidence type="ECO:0000313" key="12">
    <source>
        <dbReference type="Proteomes" id="UP000275267"/>
    </source>
</evidence>
<dbReference type="Pfam" id="PF14416">
    <property type="entry name" value="PMR5N"/>
    <property type="match status" value="1"/>
</dbReference>
<evidence type="ECO:0000256" key="2">
    <source>
        <dbReference type="ARBA" id="ARBA00007727"/>
    </source>
</evidence>
<evidence type="ECO:0000259" key="9">
    <source>
        <dbReference type="Pfam" id="PF13839"/>
    </source>
</evidence>
<organism evidence="11 12">
    <name type="scientific">Panicum miliaceum</name>
    <name type="common">Proso millet</name>
    <name type="synonym">Broomcorn millet</name>
    <dbReference type="NCBI Taxonomy" id="4540"/>
    <lineage>
        <taxon>Eukaryota</taxon>
        <taxon>Viridiplantae</taxon>
        <taxon>Streptophyta</taxon>
        <taxon>Embryophyta</taxon>
        <taxon>Tracheophyta</taxon>
        <taxon>Spermatophyta</taxon>
        <taxon>Magnoliopsida</taxon>
        <taxon>Liliopsida</taxon>
        <taxon>Poales</taxon>
        <taxon>Poaceae</taxon>
        <taxon>PACMAD clade</taxon>
        <taxon>Panicoideae</taxon>
        <taxon>Panicodae</taxon>
        <taxon>Paniceae</taxon>
        <taxon>Panicinae</taxon>
        <taxon>Panicum</taxon>
        <taxon>Panicum sect. Panicum</taxon>
    </lineage>
</organism>
<keyword evidence="5" id="KW-0735">Signal-anchor</keyword>